<dbReference type="InterPro" id="IPR000254">
    <property type="entry name" value="CBD"/>
</dbReference>
<evidence type="ECO:0000313" key="9">
    <source>
        <dbReference type="Proteomes" id="UP001213681"/>
    </source>
</evidence>
<dbReference type="PROSITE" id="PS00562">
    <property type="entry name" value="CBM1_1"/>
    <property type="match status" value="1"/>
</dbReference>
<evidence type="ECO:0000256" key="1">
    <source>
        <dbReference type="ARBA" id="ARBA00009865"/>
    </source>
</evidence>
<dbReference type="SUPFAM" id="SSF57180">
    <property type="entry name" value="Cellulose-binding domain"/>
    <property type="match status" value="1"/>
</dbReference>
<dbReference type="Pfam" id="PF00734">
    <property type="entry name" value="CBM_1"/>
    <property type="match status" value="1"/>
</dbReference>
<dbReference type="GO" id="GO:0030248">
    <property type="term" value="F:cellulose binding"/>
    <property type="evidence" value="ECO:0007669"/>
    <property type="project" value="InterPro"/>
</dbReference>
<dbReference type="PANTHER" id="PTHR42812">
    <property type="entry name" value="BETA-XYLOSIDASE"/>
    <property type="match status" value="1"/>
</dbReference>
<protein>
    <recommendedName>
        <fullName evidence="7">CBM1 domain-containing protein</fullName>
    </recommendedName>
</protein>
<dbReference type="Gene3D" id="2.60.120.200">
    <property type="match status" value="1"/>
</dbReference>
<evidence type="ECO:0000256" key="4">
    <source>
        <dbReference type="ARBA" id="ARBA00023295"/>
    </source>
</evidence>
<evidence type="ECO:0000256" key="3">
    <source>
        <dbReference type="ARBA" id="ARBA00022801"/>
    </source>
</evidence>
<dbReference type="Proteomes" id="UP001213681">
    <property type="component" value="Unassembled WGS sequence"/>
</dbReference>
<evidence type="ECO:0000256" key="5">
    <source>
        <dbReference type="RuleBase" id="RU361187"/>
    </source>
</evidence>
<dbReference type="GO" id="GO:0004553">
    <property type="term" value="F:hydrolase activity, hydrolyzing O-glycosyl compounds"/>
    <property type="evidence" value="ECO:0007669"/>
    <property type="project" value="InterPro"/>
</dbReference>
<accession>A0AAD6FYM4</accession>
<dbReference type="InterPro" id="IPR023296">
    <property type="entry name" value="Glyco_hydro_beta-prop_sf"/>
</dbReference>
<dbReference type="CDD" id="cd09001">
    <property type="entry name" value="GH43_FsAxh1-like"/>
    <property type="match status" value="1"/>
</dbReference>
<organism evidence="8 9">
    <name type="scientific">Penicillium daleae</name>
    <dbReference type="NCBI Taxonomy" id="63821"/>
    <lineage>
        <taxon>Eukaryota</taxon>
        <taxon>Fungi</taxon>
        <taxon>Dikarya</taxon>
        <taxon>Ascomycota</taxon>
        <taxon>Pezizomycotina</taxon>
        <taxon>Eurotiomycetes</taxon>
        <taxon>Eurotiomycetidae</taxon>
        <taxon>Eurotiales</taxon>
        <taxon>Aspergillaceae</taxon>
        <taxon>Penicillium</taxon>
    </lineage>
</organism>
<dbReference type="RefSeq" id="XP_056762262.1">
    <property type="nucleotide sequence ID" value="XM_056913413.1"/>
</dbReference>
<dbReference type="InterPro" id="IPR035971">
    <property type="entry name" value="CBD_sf"/>
</dbReference>
<gene>
    <name evidence="8" type="ORF">N7458_010031</name>
</gene>
<dbReference type="SMART" id="SM00236">
    <property type="entry name" value="fCBD"/>
    <property type="match status" value="1"/>
</dbReference>
<comment type="similarity">
    <text evidence="1 5">Belongs to the glycosyl hydrolase 43 family.</text>
</comment>
<dbReference type="InterPro" id="IPR013320">
    <property type="entry name" value="ConA-like_dom_sf"/>
</dbReference>
<dbReference type="InterPro" id="IPR051795">
    <property type="entry name" value="Glycosyl_Hydrlase_43"/>
</dbReference>
<dbReference type="EMBL" id="JAPVEA010000008">
    <property type="protein sequence ID" value="KAJ5439033.1"/>
    <property type="molecule type" value="Genomic_DNA"/>
</dbReference>
<evidence type="ECO:0000313" key="8">
    <source>
        <dbReference type="EMBL" id="KAJ5439033.1"/>
    </source>
</evidence>
<sequence>MRVLAVLGLLAIAVSGATFNQPVLWEDLADLDIFRVGDIFYYSASTMHYSPGAPILESSDLVNWEFIGHSVPSLDWGSNYDLNGGQAYVKGIWASTMRYRASTGTWYWIGCIEFSKTYVFTASSATGPWKQSSIIDTCYYDCSLLIDDDDTMYVAYGGTQIHVAQLSSDGLSQVKTQQVFSSTVGSIEGSRFYKINGEYYIFNDLPASAEYVLKSSSPWGPYTQKLLESNIATPISGGGVPHQGGIVDTPNGDWYYMAFVDSYPGGRVPVLAPITWGSDGFPVISTANGGWGTSYPYPVTPQVLSSPTGTDNFQGSSLGPQWEWNHNPNPSYYSINNGLTLRTATVTNDLYAARNTLTHRILGPQSYATIELTIGSMLSGDRSGLAMLRDSSAYVAVINNGGTFRISMVEGLTMDSSWNTLSTGYEVTGLNLPAGTSKVWLRASANIQPGSGRTATFSYSTDGFTFVNIGTPYVLNNTWNFFIGYRYGIFNYATAELGGSVAVNSFSMESGLPSTTTAVQTSTTTASHSSTLTNVPTSTTVLTQTEWGQCGGSGWVGPTACAAGSTCSSANPWYSQCL</sequence>
<feature type="chain" id="PRO_5042135496" description="CBM1 domain-containing protein" evidence="6">
    <location>
        <begin position="17"/>
        <end position="578"/>
    </location>
</feature>
<proteinExistence type="inferred from homology"/>
<dbReference type="SUPFAM" id="SSF49899">
    <property type="entry name" value="Concanavalin A-like lectins/glucanases"/>
    <property type="match status" value="1"/>
</dbReference>
<dbReference type="GeneID" id="81603656"/>
<dbReference type="GO" id="GO:0005975">
    <property type="term" value="P:carbohydrate metabolic process"/>
    <property type="evidence" value="ECO:0007669"/>
    <property type="project" value="InterPro"/>
</dbReference>
<reference evidence="8" key="1">
    <citation type="submission" date="2022-12" db="EMBL/GenBank/DDBJ databases">
        <authorList>
            <person name="Petersen C."/>
        </authorList>
    </citation>
    <scope>NUCLEOTIDE SEQUENCE</scope>
    <source>
        <strain evidence="8">IBT 16125</strain>
    </source>
</reference>
<dbReference type="Pfam" id="PF17851">
    <property type="entry name" value="GH43_C2"/>
    <property type="match status" value="1"/>
</dbReference>
<feature type="domain" description="CBM1" evidence="7">
    <location>
        <begin position="542"/>
        <end position="578"/>
    </location>
</feature>
<dbReference type="Gene3D" id="2.115.10.20">
    <property type="entry name" value="Glycosyl hydrolase domain, family 43"/>
    <property type="match status" value="1"/>
</dbReference>
<dbReference type="SUPFAM" id="SSF75005">
    <property type="entry name" value="Arabinanase/levansucrase/invertase"/>
    <property type="match status" value="1"/>
</dbReference>
<dbReference type="GO" id="GO:0005576">
    <property type="term" value="C:extracellular region"/>
    <property type="evidence" value="ECO:0007669"/>
    <property type="project" value="InterPro"/>
</dbReference>
<keyword evidence="4 5" id="KW-0326">Glycosidase</keyword>
<name>A0AAD6FYM4_9EURO</name>
<comment type="caution">
    <text evidence="8">The sequence shown here is derived from an EMBL/GenBank/DDBJ whole genome shotgun (WGS) entry which is preliminary data.</text>
</comment>
<feature type="signal peptide" evidence="6">
    <location>
        <begin position="1"/>
        <end position="16"/>
    </location>
</feature>
<dbReference type="InterPro" id="IPR041542">
    <property type="entry name" value="GH43_C2"/>
</dbReference>
<dbReference type="Pfam" id="PF04616">
    <property type="entry name" value="Glyco_hydro_43"/>
    <property type="match status" value="1"/>
</dbReference>
<keyword evidence="9" id="KW-1185">Reference proteome</keyword>
<reference evidence="8" key="2">
    <citation type="journal article" date="2023" name="IMA Fungus">
        <title>Comparative genomic study of the Penicillium genus elucidates a diverse pangenome and 15 lateral gene transfer events.</title>
        <authorList>
            <person name="Petersen C."/>
            <person name="Sorensen T."/>
            <person name="Nielsen M.R."/>
            <person name="Sondergaard T.E."/>
            <person name="Sorensen J.L."/>
            <person name="Fitzpatrick D.A."/>
            <person name="Frisvad J.C."/>
            <person name="Nielsen K.L."/>
        </authorList>
    </citation>
    <scope>NUCLEOTIDE SEQUENCE</scope>
    <source>
        <strain evidence="8">IBT 16125</strain>
    </source>
</reference>
<evidence type="ECO:0000256" key="2">
    <source>
        <dbReference type="ARBA" id="ARBA00022729"/>
    </source>
</evidence>
<keyword evidence="2 6" id="KW-0732">Signal</keyword>
<dbReference type="PANTHER" id="PTHR42812:SF15">
    <property type="entry name" value="HYDROLASE, PUTATIVE (AFU_ORTHOLOGUE AFUA_2G00930)-RELATED"/>
    <property type="match status" value="1"/>
</dbReference>
<evidence type="ECO:0000256" key="6">
    <source>
        <dbReference type="SAM" id="SignalP"/>
    </source>
</evidence>
<evidence type="ECO:0000259" key="7">
    <source>
        <dbReference type="PROSITE" id="PS51164"/>
    </source>
</evidence>
<keyword evidence="3 5" id="KW-0378">Hydrolase</keyword>
<dbReference type="PROSITE" id="PS51164">
    <property type="entry name" value="CBM1_2"/>
    <property type="match status" value="1"/>
</dbReference>
<dbReference type="AlphaFoldDB" id="A0AAD6FYM4"/>
<dbReference type="InterPro" id="IPR006710">
    <property type="entry name" value="Glyco_hydro_43"/>
</dbReference>